<feature type="region of interest" description="Disordered" evidence="2">
    <location>
        <begin position="20"/>
        <end position="61"/>
    </location>
</feature>
<protein>
    <submittedName>
        <fullName evidence="3">Uncharacterized protein</fullName>
    </submittedName>
</protein>
<name>A0A2I1H185_9GLOM</name>
<organism evidence="3 4">
    <name type="scientific">Rhizophagus irregularis</name>
    <dbReference type="NCBI Taxonomy" id="588596"/>
    <lineage>
        <taxon>Eukaryota</taxon>
        <taxon>Fungi</taxon>
        <taxon>Fungi incertae sedis</taxon>
        <taxon>Mucoromycota</taxon>
        <taxon>Glomeromycotina</taxon>
        <taxon>Glomeromycetes</taxon>
        <taxon>Glomerales</taxon>
        <taxon>Glomeraceae</taxon>
        <taxon>Rhizophagus</taxon>
    </lineage>
</organism>
<evidence type="ECO:0000256" key="1">
    <source>
        <dbReference type="SAM" id="Coils"/>
    </source>
</evidence>
<keyword evidence="4" id="KW-1185">Reference proteome</keyword>
<dbReference type="VEuPathDB" id="FungiDB:FUN_006659"/>
<dbReference type="EMBL" id="LLXI01001235">
    <property type="protein sequence ID" value="PKY52601.1"/>
    <property type="molecule type" value="Genomic_DNA"/>
</dbReference>
<dbReference type="VEuPathDB" id="FungiDB:RhiirA1_470064"/>
<dbReference type="Proteomes" id="UP000234323">
    <property type="component" value="Unassembled WGS sequence"/>
</dbReference>
<evidence type="ECO:0000313" key="3">
    <source>
        <dbReference type="EMBL" id="PKY52601.1"/>
    </source>
</evidence>
<feature type="coiled-coil region" evidence="1">
    <location>
        <begin position="238"/>
        <end position="272"/>
    </location>
</feature>
<evidence type="ECO:0000256" key="2">
    <source>
        <dbReference type="SAM" id="MobiDB-lite"/>
    </source>
</evidence>
<sequence length="355" mass="42010">MCNDKLYYWNCVNVMEKIVKDKDQKPKNNSNKRPHTPDTDEGNKKPKFNIPEAEDPMEEMELNPQKLNKGKKKIEYPKVKCMNCSREESTTNYINSLGICPKCDEKRVRLELTESTSCIKTCTICQLRMDDFESRSSGAIVCGEEYNSVLTIMNMKMKMKVEQDKFNKIFEKIQKYLNGEFKERLFFEYPKEKIKHVLDNIVPLEITNMITEHIKEKLNRELTWPEGETIEDPIFERNEIQESHIAKLENEIEIKNQLNEGLRGQLEETQAQLIVEQINKRLVTYTNEDIIIVDKSPYCEYFYQQTIIFPENDARWKNYIGRELKKSDGGHKSSYDDTLKVNKYMEVVRHFYKST</sequence>
<gene>
    <name evidence="3" type="ORF">RhiirA4_470337</name>
</gene>
<comment type="caution">
    <text evidence="3">The sequence shown here is derived from an EMBL/GenBank/DDBJ whole genome shotgun (WGS) entry which is preliminary data.</text>
</comment>
<keyword evidence="1" id="KW-0175">Coiled coil</keyword>
<proteinExistence type="predicted"/>
<feature type="compositionally biased region" description="Acidic residues" evidence="2">
    <location>
        <begin position="52"/>
        <end position="61"/>
    </location>
</feature>
<dbReference type="VEuPathDB" id="FungiDB:RhiirFUN_007114"/>
<accession>A0A2I1H185</accession>
<feature type="compositionally biased region" description="Basic and acidic residues" evidence="2">
    <location>
        <begin position="35"/>
        <end position="44"/>
    </location>
</feature>
<reference evidence="3 4" key="1">
    <citation type="submission" date="2015-10" db="EMBL/GenBank/DDBJ databases">
        <title>Genome analyses suggest a sexual origin of heterokaryosis in a supposedly ancient asexual fungus.</title>
        <authorList>
            <person name="Ropars J."/>
            <person name="Sedzielewska K."/>
            <person name="Noel J."/>
            <person name="Charron P."/>
            <person name="Farinelli L."/>
            <person name="Marton T."/>
            <person name="Kruger M."/>
            <person name="Pelin A."/>
            <person name="Brachmann A."/>
            <person name="Corradi N."/>
        </authorList>
    </citation>
    <scope>NUCLEOTIDE SEQUENCE [LARGE SCALE GENOMIC DNA]</scope>
    <source>
        <strain evidence="3 4">A4</strain>
    </source>
</reference>
<dbReference type="AlphaFoldDB" id="A0A2I1H185"/>
<evidence type="ECO:0000313" key="4">
    <source>
        <dbReference type="Proteomes" id="UP000234323"/>
    </source>
</evidence>